<dbReference type="GO" id="GO:0090338">
    <property type="term" value="P:positive regulation of formin-nucleated actin cable assembly"/>
    <property type="evidence" value="ECO:0007669"/>
    <property type="project" value="EnsemblFungi"/>
</dbReference>
<reference evidence="13" key="2">
    <citation type="submission" date="2012-08" db="EMBL/GenBank/DDBJ databases">
        <title>Genome sequence of Kazachstania naganishii.</title>
        <authorList>
            <person name="Gordon J.L."/>
            <person name="Armisen D."/>
            <person name="Proux-Wera E."/>
            <person name="OhEigeartaigh S.S."/>
            <person name="Byrne K.P."/>
            <person name="Wolfe K.H."/>
        </authorList>
    </citation>
    <scope>NUCLEOTIDE SEQUENCE [LARGE SCALE GENOMIC DNA]</scope>
    <source>
        <strain evidence="13">ATCC MYA-139 / BCRC 22969 / CBS 8797 / CCRC 22969 / KCTC 17520 / NBRC 10181 / NCYC 3082</strain>
    </source>
</reference>
<evidence type="ECO:0000256" key="10">
    <source>
        <dbReference type="ARBA" id="ARBA00067969"/>
    </source>
</evidence>
<evidence type="ECO:0000256" key="2">
    <source>
        <dbReference type="ARBA" id="ARBA00010142"/>
    </source>
</evidence>
<dbReference type="Gene3D" id="3.40.50.300">
    <property type="entry name" value="P-loop containing nucleotide triphosphate hydrolases"/>
    <property type="match status" value="1"/>
</dbReference>
<evidence type="ECO:0000256" key="7">
    <source>
        <dbReference type="ARBA" id="ARBA00023136"/>
    </source>
</evidence>
<keyword evidence="9" id="KW-0636">Prenylation</keyword>
<name>J7S4D5_HUIN7</name>
<feature type="compositionally biased region" description="Polar residues" evidence="11">
    <location>
        <begin position="17"/>
        <end position="28"/>
    </location>
</feature>
<organism evidence="12 13">
    <name type="scientific">Huiozyma naganishii (strain ATCC MYA-139 / BCRC 22969 / CBS 8797 / KCTC 17520 / NBRC 10181 / NCYC 3082 / Yp74L-3)</name>
    <name type="common">Yeast</name>
    <name type="synonym">Kazachstania naganishii</name>
    <dbReference type="NCBI Taxonomy" id="1071383"/>
    <lineage>
        <taxon>Eukaryota</taxon>
        <taxon>Fungi</taxon>
        <taxon>Dikarya</taxon>
        <taxon>Ascomycota</taxon>
        <taxon>Saccharomycotina</taxon>
        <taxon>Saccharomycetes</taxon>
        <taxon>Saccharomycetales</taxon>
        <taxon>Saccharomycetaceae</taxon>
        <taxon>Huiozyma</taxon>
    </lineage>
</organism>
<evidence type="ECO:0000313" key="13">
    <source>
        <dbReference type="Proteomes" id="UP000006310"/>
    </source>
</evidence>
<dbReference type="PRINTS" id="PR00449">
    <property type="entry name" value="RASTRNSFRMNG"/>
</dbReference>
<keyword evidence="5" id="KW-0547">Nucleotide-binding</keyword>
<comment type="subcellular location">
    <subcellularLocation>
        <location evidence="1">Cell membrane</location>
        <topology evidence="1">Lipid-anchor</topology>
        <orientation evidence="1">Cytoplasmic side</orientation>
    </subcellularLocation>
</comment>
<dbReference type="InterPro" id="IPR003578">
    <property type="entry name" value="Small_GTPase_Rho"/>
</dbReference>
<dbReference type="SMART" id="SM00173">
    <property type="entry name" value="RAS"/>
    <property type="match status" value="1"/>
</dbReference>
<dbReference type="GO" id="GO:0030011">
    <property type="term" value="P:maintenance of cell polarity"/>
    <property type="evidence" value="ECO:0007669"/>
    <property type="project" value="EnsemblFungi"/>
</dbReference>
<dbReference type="PROSITE" id="PS51421">
    <property type="entry name" value="RAS"/>
    <property type="match status" value="1"/>
</dbReference>
<evidence type="ECO:0000256" key="6">
    <source>
        <dbReference type="ARBA" id="ARBA00023134"/>
    </source>
</evidence>
<dbReference type="GO" id="GO:0005886">
    <property type="term" value="C:plasma membrane"/>
    <property type="evidence" value="ECO:0007669"/>
    <property type="project" value="UniProtKB-SubCell"/>
</dbReference>
<dbReference type="Proteomes" id="UP000006310">
    <property type="component" value="Chromosome 3"/>
</dbReference>
<reference evidence="12 13" key="1">
    <citation type="journal article" date="2011" name="Proc. Natl. Acad. Sci. U.S.A.">
        <title>Evolutionary erosion of yeast sex chromosomes by mating-type switching accidents.</title>
        <authorList>
            <person name="Gordon J.L."/>
            <person name="Armisen D."/>
            <person name="Proux-Wera E."/>
            <person name="Oheigeartaigh S.S."/>
            <person name="Byrne K.P."/>
            <person name="Wolfe K.H."/>
        </authorList>
    </citation>
    <scope>NUCLEOTIDE SEQUENCE [LARGE SCALE GENOMIC DNA]</scope>
    <source>
        <strain evidence="13">ATCC MYA-139 / BCRC 22969 / CBS 8797 / CCRC 22969 / KCTC 17520 / NBRC 10181 / NCYC 3082</strain>
    </source>
</reference>
<dbReference type="InterPro" id="IPR027417">
    <property type="entry name" value="P-loop_NTPase"/>
</dbReference>
<evidence type="ECO:0000256" key="5">
    <source>
        <dbReference type="ARBA" id="ARBA00022741"/>
    </source>
</evidence>
<dbReference type="HOGENOM" id="CLU_041217_21_1_1"/>
<dbReference type="AlphaFoldDB" id="J7S4D5"/>
<keyword evidence="4" id="KW-0488">Methylation</keyword>
<dbReference type="OMA" id="GAFAHIQ"/>
<keyword evidence="7" id="KW-0472">Membrane</keyword>
<dbReference type="PROSITE" id="PS51419">
    <property type="entry name" value="RAB"/>
    <property type="match status" value="1"/>
</dbReference>
<keyword evidence="3" id="KW-1003">Cell membrane</keyword>
<sequence length="299" mass="33464">MTVLATLKVEDEEQRSLNRTVSSGSRVTPTLGRQHASSSASSLDFAKLRTGHGVNHPFARTLSTVTSYEQMKRDNRLADYHLKIVVVGDGTVGKTSLLMSYVQKTFPTEYVPTVFENYVTTIEGPQDKCIELALWDTAGQEEYNRLRPLSYTNVDILMICYAVDNRNSFKNAEDIWYPEVKHFCSGTPKILVGLKSDLYAGEHINEMVEPKEGDLLAEKIGAVLHLQCSAKLRDNIDELFDAAIDILLADELYTTKEPSSLLRNPFKKSGTFSPYNKTGSASNGQNRSIKVRKHKCSIF</sequence>
<dbReference type="STRING" id="1071383.J7S4D5"/>
<comment type="similarity">
    <text evidence="2">Belongs to the small GTPase superfamily. Rho family.</text>
</comment>
<dbReference type="GO" id="GO:0003924">
    <property type="term" value="F:GTPase activity"/>
    <property type="evidence" value="ECO:0007669"/>
    <property type="project" value="EnsemblFungi"/>
</dbReference>
<dbReference type="SMART" id="SM00174">
    <property type="entry name" value="RHO"/>
    <property type="match status" value="1"/>
</dbReference>
<dbReference type="KEGG" id="kng:KNAG_0C01260"/>
<dbReference type="OrthoDB" id="4031310at2759"/>
<feature type="region of interest" description="Disordered" evidence="11">
    <location>
        <begin position="15"/>
        <end position="35"/>
    </location>
</feature>
<evidence type="ECO:0000256" key="8">
    <source>
        <dbReference type="ARBA" id="ARBA00023288"/>
    </source>
</evidence>
<accession>J7S4D5</accession>
<dbReference type="GO" id="GO:0007264">
    <property type="term" value="P:small GTPase-mediated signal transduction"/>
    <property type="evidence" value="ECO:0007669"/>
    <property type="project" value="InterPro"/>
</dbReference>
<dbReference type="SUPFAM" id="SSF52540">
    <property type="entry name" value="P-loop containing nucleoside triphosphate hydrolases"/>
    <property type="match status" value="1"/>
</dbReference>
<evidence type="ECO:0000256" key="4">
    <source>
        <dbReference type="ARBA" id="ARBA00022481"/>
    </source>
</evidence>
<dbReference type="PANTHER" id="PTHR24072">
    <property type="entry name" value="RHO FAMILY GTPASE"/>
    <property type="match status" value="1"/>
</dbReference>
<dbReference type="GeneID" id="34524919"/>
<evidence type="ECO:0000256" key="1">
    <source>
        <dbReference type="ARBA" id="ARBA00004342"/>
    </source>
</evidence>
<dbReference type="NCBIfam" id="TIGR00231">
    <property type="entry name" value="small_GTP"/>
    <property type="match status" value="1"/>
</dbReference>
<protein>
    <recommendedName>
        <fullName evidence="10">GTP-binding protein RHO4</fullName>
    </recommendedName>
</protein>
<dbReference type="GO" id="GO:0000131">
    <property type="term" value="C:incipient cellular bud site"/>
    <property type="evidence" value="ECO:0007669"/>
    <property type="project" value="EnsemblFungi"/>
</dbReference>
<keyword evidence="6" id="KW-0342">GTP-binding</keyword>
<evidence type="ECO:0000256" key="3">
    <source>
        <dbReference type="ARBA" id="ARBA00022475"/>
    </source>
</evidence>
<dbReference type="SMART" id="SM00175">
    <property type="entry name" value="RAB"/>
    <property type="match status" value="1"/>
</dbReference>
<dbReference type="eggNOG" id="KOG0393">
    <property type="taxonomic scope" value="Eukaryota"/>
</dbReference>
<dbReference type="EMBL" id="HE978316">
    <property type="protein sequence ID" value="CCK69239.1"/>
    <property type="molecule type" value="Genomic_DNA"/>
</dbReference>
<dbReference type="InterPro" id="IPR001806">
    <property type="entry name" value="Small_GTPase"/>
</dbReference>
<dbReference type="Pfam" id="PF00071">
    <property type="entry name" value="Ras"/>
    <property type="match status" value="1"/>
</dbReference>
<keyword evidence="8" id="KW-0449">Lipoprotein</keyword>
<evidence type="ECO:0000313" key="12">
    <source>
        <dbReference type="EMBL" id="CCK69239.1"/>
    </source>
</evidence>
<dbReference type="PROSITE" id="PS51420">
    <property type="entry name" value="RHO"/>
    <property type="match status" value="1"/>
</dbReference>
<dbReference type="GO" id="GO:0005935">
    <property type="term" value="C:cellular bud neck"/>
    <property type="evidence" value="ECO:0007669"/>
    <property type="project" value="EnsemblFungi"/>
</dbReference>
<dbReference type="RefSeq" id="XP_022463485.1">
    <property type="nucleotide sequence ID" value="XM_022606828.1"/>
</dbReference>
<dbReference type="InterPro" id="IPR005225">
    <property type="entry name" value="Small_GTP-bd"/>
</dbReference>
<evidence type="ECO:0000256" key="11">
    <source>
        <dbReference type="SAM" id="MobiDB-lite"/>
    </source>
</evidence>
<dbReference type="GO" id="GO:0005525">
    <property type="term" value="F:GTP binding"/>
    <property type="evidence" value="ECO:0007669"/>
    <property type="project" value="UniProtKB-KW"/>
</dbReference>
<dbReference type="FunFam" id="3.40.50.300:FF:000983">
    <property type="entry name" value="Rho family GTPase"/>
    <property type="match status" value="1"/>
</dbReference>
<evidence type="ECO:0000256" key="9">
    <source>
        <dbReference type="ARBA" id="ARBA00023289"/>
    </source>
</evidence>
<proteinExistence type="inferred from homology"/>
<keyword evidence="13" id="KW-1185">Reference proteome</keyword>
<gene>
    <name evidence="12" type="primary">KNAG0C01260</name>
    <name evidence="12" type="ordered locus">KNAG_0C01260</name>
</gene>